<dbReference type="SUPFAM" id="SSF51445">
    <property type="entry name" value="(Trans)glycosidases"/>
    <property type="match status" value="1"/>
</dbReference>
<evidence type="ECO:0000256" key="3">
    <source>
        <dbReference type="ARBA" id="ARBA00008061"/>
    </source>
</evidence>
<dbReference type="Gene3D" id="3.20.20.80">
    <property type="entry name" value="Glycosidases"/>
    <property type="match status" value="1"/>
</dbReference>
<comment type="catalytic activity">
    <reaction evidence="1 9">
        <text>Endohydrolysis of (1-&gt;4)-alpha-D-glucosidic linkages in polysaccharides containing three or more (1-&gt;4)-alpha-linked D-glucose units.</text>
        <dbReference type="EC" id="3.2.1.1"/>
    </reaction>
</comment>
<dbReference type="PRINTS" id="PR00110">
    <property type="entry name" value="ALPHAAMYLASE"/>
</dbReference>
<dbReference type="CDD" id="cd11314">
    <property type="entry name" value="AmyAc_arch_bac_plant_AmyA"/>
    <property type="match status" value="1"/>
</dbReference>
<dbReference type="SMART" id="SM00810">
    <property type="entry name" value="Alpha-amyl_C2"/>
    <property type="match status" value="1"/>
</dbReference>
<dbReference type="GO" id="GO:0004556">
    <property type="term" value="F:alpha-amylase activity"/>
    <property type="evidence" value="ECO:0007669"/>
    <property type="project" value="UniProtKB-UniRule"/>
</dbReference>
<keyword evidence="5 9" id="KW-0378">Hydrolase</keyword>
<protein>
    <recommendedName>
        <fullName evidence="4 9">Alpha-amylase</fullName>
        <ecNumber evidence="4 9">3.2.1.1</ecNumber>
    </recommendedName>
</protein>
<accession>A0A8J4LN57</accession>
<evidence type="ECO:0000259" key="11">
    <source>
        <dbReference type="SMART" id="SM00810"/>
    </source>
</evidence>
<feature type="domain" description="Alpha-amylase C-terminal beta-sheet" evidence="11">
    <location>
        <begin position="418"/>
        <end position="484"/>
    </location>
</feature>
<evidence type="ECO:0000256" key="1">
    <source>
        <dbReference type="ARBA" id="ARBA00000548"/>
    </source>
</evidence>
<evidence type="ECO:0000256" key="6">
    <source>
        <dbReference type="ARBA" id="ARBA00023277"/>
    </source>
</evidence>
<dbReference type="InterPro" id="IPR012850">
    <property type="entry name" value="A-amylase_bs_C"/>
</dbReference>
<evidence type="ECO:0000256" key="8">
    <source>
        <dbReference type="RuleBase" id="RU003615"/>
    </source>
</evidence>
<dbReference type="Proteomes" id="UP000747110">
    <property type="component" value="Unassembled WGS sequence"/>
</dbReference>
<evidence type="ECO:0000313" key="13">
    <source>
        <dbReference type="EMBL" id="GIM04266.1"/>
    </source>
</evidence>
<comment type="similarity">
    <text evidence="3 8">Belongs to the glycosyl hydrolase 13 family.</text>
</comment>
<name>A0A8J4LN57_9CHLO</name>
<dbReference type="EMBL" id="BNCQ01000015">
    <property type="protein sequence ID" value="GIM04266.1"/>
    <property type="molecule type" value="Genomic_DNA"/>
</dbReference>
<evidence type="ECO:0000256" key="9">
    <source>
        <dbReference type="RuleBase" id="RU361134"/>
    </source>
</evidence>
<dbReference type="PANTHER" id="PTHR43447">
    <property type="entry name" value="ALPHA-AMYLASE"/>
    <property type="match status" value="1"/>
</dbReference>
<dbReference type="SUPFAM" id="SSF51011">
    <property type="entry name" value="Glycosyl hydrolase domain"/>
    <property type="match status" value="1"/>
</dbReference>
<evidence type="ECO:0000313" key="14">
    <source>
        <dbReference type="Proteomes" id="UP000722791"/>
    </source>
</evidence>
<feature type="domain" description="Glycosyl hydrolase family 13 catalytic" evidence="10">
    <location>
        <begin position="75"/>
        <end position="417"/>
    </location>
</feature>
<keyword evidence="7 9" id="KW-0326">Glycosidase</keyword>
<dbReference type="OrthoDB" id="550577at2759"/>
<dbReference type="InterPro" id="IPR017853">
    <property type="entry name" value="GH"/>
</dbReference>
<organism evidence="13 14">
    <name type="scientific">Volvox reticuliferus</name>
    <dbReference type="NCBI Taxonomy" id="1737510"/>
    <lineage>
        <taxon>Eukaryota</taxon>
        <taxon>Viridiplantae</taxon>
        <taxon>Chlorophyta</taxon>
        <taxon>core chlorophytes</taxon>
        <taxon>Chlorophyceae</taxon>
        <taxon>CS clade</taxon>
        <taxon>Chlamydomonadales</taxon>
        <taxon>Volvocaceae</taxon>
        <taxon>Volvox</taxon>
    </lineage>
</organism>
<dbReference type="Proteomes" id="UP000722791">
    <property type="component" value="Unassembled WGS sequence"/>
</dbReference>
<sequence>MALVYRRHGDALAISQRASRHSTRCRPRMNMQRLLVVKAQAPPFLGASDPVPADARACEAPSKSVIRSGQGYSDAILLQGFAWDSWKQGDGDWYGKVKAHIPDMQALGVTHVWLPPPSHSVSPEGYLPGQLYDLTSKYGNLEQLKDLTAALQAAGISPMADIVINHRCADEQENGVYNSFKDQVDHEGASIDWGRWAITSNDPHFNGAGNPDTGADFPAAPDLDHANPELRAALKDWLSWLQRDVGFRGWRFDYVRGYDAKFISEYVDATTGIDSFNVGEYWTEAQWSGPHLEYNQDWARQTLCDWVDRCNERCCAFDFPTKSILQEAARNCQYDRLRDGEGKAPGLMGWWPAKAVTFVDNHDTGSTQQHWPFPSDHVGLGYAYILTHPGIPCLFWDHVFVWGKDLREQISALTALRRRCGVVNDSSLTVVAAEADVYVAKVDGRFGSLILKLGPRMELGGLQPAQNDGWALAAWGGDWAVWEKSTTPPPPPLPAQE</sequence>
<evidence type="ECO:0000259" key="10">
    <source>
        <dbReference type="SMART" id="SM00642"/>
    </source>
</evidence>
<dbReference type="InterPro" id="IPR006047">
    <property type="entry name" value="GH13_cat_dom"/>
</dbReference>
<comment type="cofactor">
    <cofactor evidence="2">
        <name>Ca(2+)</name>
        <dbReference type="ChEBI" id="CHEBI:29108"/>
    </cofactor>
</comment>
<dbReference type="Pfam" id="PF07821">
    <property type="entry name" value="Alpha-amyl_C2"/>
    <property type="match status" value="1"/>
</dbReference>
<evidence type="ECO:0000313" key="12">
    <source>
        <dbReference type="EMBL" id="GIL76645.1"/>
    </source>
</evidence>
<dbReference type="InterPro" id="IPR006046">
    <property type="entry name" value="Alpha_amylase"/>
</dbReference>
<reference evidence="13" key="1">
    <citation type="journal article" date="2021" name="Proc. Natl. Acad. Sci. U.S.A.">
        <title>Three genomes in the algal genus Volvox reveal the fate of a haploid sex-determining region after a transition to homothallism.</title>
        <authorList>
            <person name="Yamamoto K."/>
            <person name="Hamaji T."/>
            <person name="Kawai-Toyooka H."/>
            <person name="Matsuzaki R."/>
            <person name="Takahashi F."/>
            <person name="Nishimura Y."/>
            <person name="Kawachi M."/>
            <person name="Noguchi H."/>
            <person name="Minakuchi Y."/>
            <person name="Umen J.G."/>
            <person name="Toyoda A."/>
            <person name="Nozaki H."/>
        </authorList>
    </citation>
    <scope>NUCLEOTIDE SEQUENCE</scope>
    <source>
        <strain evidence="13">NIES-3785</strain>
        <strain evidence="12">NIES-3786</strain>
    </source>
</reference>
<evidence type="ECO:0000256" key="7">
    <source>
        <dbReference type="ARBA" id="ARBA00023295"/>
    </source>
</evidence>
<evidence type="ECO:0000256" key="2">
    <source>
        <dbReference type="ARBA" id="ARBA00001913"/>
    </source>
</evidence>
<evidence type="ECO:0000256" key="4">
    <source>
        <dbReference type="ARBA" id="ARBA00012595"/>
    </source>
</evidence>
<dbReference type="GO" id="GO:0005509">
    <property type="term" value="F:calcium ion binding"/>
    <property type="evidence" value="ECO:0007669"/>
    <property type="project" value="InterPro"/>
</dbReference>
<dbReference type="AlphaFoldDB" id="A0A8J4LN57"/>
<evidence type="ECO:0000256" key="5">
    <source>
        <dbReference type="ARBA" id="ARBA00022801"/>
    </source>
</evidence>
<dbReference type="EMBL" id="BNCP01000009">
    <property type="protein sequence ID" value="GIL76645.1"/>
    <property type="molecule type" value="Genomic_DNA"/>
</dbReference>
<evidence type="ECO:0000313" key="15">
    <source>
        <dbReference type="Proteomes" id="UP000747110"/>
    </source>
</evidence>
<dbReference type="EC" id="3.2.1.1" evidence="4 9"/>
<keyword evidence="15" id="KW-1185">Reference proteome</keyword>
<dbReference type="Pfam" id="PF00128">
    <property type="entry name" value="Alpha-amylase"/>
    <property type="match status" value="1"/>
</dbReference>
<dbReference type="SMART" id="SM00642">
    <property type="entry name" value="Aamy"/>
    <property type="match status" value="1"/>
</dbReference>
<keyword evidence="6 9" id="KW-0119">Carbohydrate metabolism</keyword>
<gene>
    <name evidence="12" type="ORF">Vretifemale_6145</name>
    <name evidence="13" type="ORF">Vretimale_8845</name>
</gene>
<proteinExistence type="inferred from homology"/>
<dbReference type="GO" id="GO:0005975">
    <property type="term" value="P:carbohydrate metabolic process"/>
    <property type="evidence" value="ECO:0007669"/>
    <property type="project" value="InterPro"/>
</dbReference>
<dbReference type="Gene3D" id="2.60.40.1180">
    <property type="entry name" value="Golgi alpha-mannosidase II"/>
    <property type="match status" value="1"/>
</dbReference>
<dbReference type="InterPro" id="IPR013780">
    <property type="entry name" value="Glyco_hydro_b"/>
</dbReference>
<comment type="caution">
    <text evidence="13">The sequence shown here is derived from an EMBL/GenBank/DDBJ whole genome shotgun (WGS) entry which is preliminary data.</text>
</comment>